<keyword evidence="2" id="KW-1133">Transmembrane helix</keyword>
<accession>A0ABQ0M4P4</accession>
<protein>
    <recommendedName>
        <fullName evidence="3">DUF6534 domain-containing protein</fullName>
    </recommendedName>
</protein>
<feature type="compositionally biased region" description="Basic and acidic residues" evidence="1">
    <location>
        <begin position="323"/>
        <end position="336"/>
    </location>
</feature>
<evidence type="ECO:0000259" key="3">
    <source>
        <dbReference type="Pfam" id="PF20152"/>
    </source>
</evidence>
<gene>
    <name evidence="4" type="ORF">MCHLO_14677</name>
</gene>
<feature type="compositionally biased region" description="Polar residues" evidence="1">
    <location>
        <begin position="308"/>
        <end position="322"/>
    </location>
</feature>
<organism evidence="4 5">
    <name type="scientific">Mycena chlorophos</name>
    <name type="common">Agaric fungus</name>
    <name type="synonym">Agaricus chlorophos</name>
    <dbReference type="NCBI Taxonomy" id="658473"/>
    <lineage>
        <taxon>Eukaryota</taxon>
        <taxon>Fungi</taxon>
        <taxon>Dikarya</taxon>
        <taxon>Basidiomycota</taxon>
        <taxon>Agaricomycotina</taxon>
        <taxon>Agaricomycetes</taxon>
        <taxon>Agaricomycetidae</taxon>
        <taxon>Agaricales</taxon>
        <taxon>Marasmiineae</taxon>
        <taxon>Mycenaceae</taxon>
        <taxon>Mycena</taxon>
    </lineage>
</organism>
<feature type="region of interest" description="Disordered" evidence="1">
    <location>
        <begin position="308"/>
        <end position="363"/>
    </location>
</feature>
<feature type="transmembrane region" description="Helical" evidence="2">
    <location>
        <begin position="16"/>
        <end position="38"/>
    </location>
</feature>
<dbReference type="PANTHER" id="PTHR40465">
    <property type="entry name" value="CHROMOSOME 1, WHOLE GENOME SHOTGUN SEQUENCE"/>
    <property type="match status" value="1"/>
</dbReference>
<reference evidence="4" key="1">
    <citation type="submission" date="2014-09" db="EMBL/GenBank/DDBJ databases">
        <title>Genome sequence of the luminous mushroom Mycena chlorophos for searching fungal bioluminescence genes.</title>
        <authorList>
            <person name="Tanaka Y."/>
            <person name="Kasuga D."/>
            <person name="Oba Y."/>
            <person name="Hase S."/>
            <person name="Sato K."/>
            <person name="Oba Y."/>
            <person name="Sakakibara Y."/>
        </authorList>
    </citation>
    <scope>NUCLEOTIDE SEQUENCE</scope>
</reference>
<feature type="transmembrane region" description="Helical" evidence="2">
    <location>
        <begin position="50"/>
        <end position="73"/>
    </location>
</feature>
<evidence type="ECO:0000256" key="2">
    <source>
        <dbReference type="SAM" id="Phobius"/>
    </source>
</evidence>
<feature type="transmembrane region" description="Helical" evidence="2">
    <location>
        <begin position="121"/>
        <end position="146"/>
    </location>
</feature>
<keyword evidence="5" id="KW-1185">Reference proteome</keyword>
<name>A0ABQ0M4P4_MYCCL</name>
<feature type="transmembrane region" description="Helical" evidence="2">
    <location>
        <begin position="201"/>
        <end position="224"/>
    </location>
</feature>
<feature type="domain" description="DUF6534" evidence="3">
    <location>
        <begin position="165"/>
        <end position="254"/>
    </location>
</feature>
<keyword evidence="2" id="KW-0472">Membrane</keyword>
<evidence type="ECO:0000256" key="1">
    <source>
        <dbReference type="SAM" id="MobiDB-lite"/>
    </source>
</evidence>
<evidence type="ECO:0000313" key="5">
    <source>
        <dbReference type="Proteomes" id="UP000815677"/>
    </source>
</evidence>
<dbReference type="PANTHER" id="PTHR40465:SF1">
    <property type="entry name" value="DUF6534 DOMAIN-CONTAINING PROTEIN"/>
    <property type="match status" value="1"/>
</dbReference>
<sequence>MPAIATVDVRLTYGPLLLGAFFNVLLYGVTCTQQLAYLQSPRRDPWPTRLLVWGIFFVLTANTVIEMLQMYSITILQYGAIPDELPIAFISQPLSVILVGFPTQCFFIWRIYALGKFMAVPIVIFLFAIVATSAGLWTAVLVPVVARFANIPRLYRTAQVWLIASAVTDISIATSMASILRRHKTGHRNTDSIVDKLIRMTVQTGVVTALCSILDVVCFLAPALQGHTVNFIFDIPLPKLYSICLLSTLNARDSLRNAIDGGGIEVFSSSDFRLHHHGGGSGGRPNVELDFRPQVRIVRQVETCTDGQKVRMSTASENSGTLKSERRQSTVLRDDVITSPDPALRETSSREEEDDDTKCSESA</sequence>
<dbReference type="EMBL" id="DF849584">
    <property type="protein sequence ID" value="GAT58223.1"/>
    <property type="molecule type" value="Genomic_DNA"/>
</dbReference>
<evidence type="ECO:0000313" key="4">
    <source>
        <dbReference type="EMBL" id="GAT58223.1"/>
    </source>
</evidence>
<dbReference type="Pfam" id="PF20152">
    <property type="entry name" value="DUF6534"/>
    <property type="match status" value="1"/>
</dbReference>
<feature type="transmembrane region" description="Helical" evidence="2">
    <location>
        <begin position="158"/>
        <end position="180"/>
    </location>
</feature>
<dbReference type="InterPro" id="IPR045339">
    <property type="entry name" value="DUF6534"/>
</dbReference>
<feature type="transmembrane region" description="Helical" evidence="2">
    <location>
        <begin position="85"/>
        <end position="109"/>
    </location>
</feature>
<keyword evidence="2" id="KW-0812">Transmembrane</keyword>
<proteinExistence type="predicted"/>
<dbReference type="Proteomes" id="UP000815677">
    <property type="component" value="Unassembled WGS sequence"/>
</dbReference>